<evidence type="ECO:0000313" key="1">
    <source>
        <dbReference type="EMBL" id="EAU88895.1"/>
    </source>
</evidence>
<proteinExistence type="predicted"/>
<dbReference type="AlphaFoldDB" id="A8NE26"/>
<evidence type="ECO:0000313" key="2">
    <source>
        <dbReference type="Proteomes" id="UP000001861"/>
    </source>
</evidence>
<gene>
    <name evidence="1" type="ORF">CC1G_12297</name>
</gene>
<keyword evidence="2" id="KW-1185">Reference proteome</keyword>
<dbReference type="VEuPathDB" id="FungiDB:CC1G_12297"/>
<organism evidence="1 2">
    <name type="scientific">Coprinopsis cinerea (strain Okayama-7 / 130 / ATCC MYA-4618 / FGSC 9003)</name>
    <name type="common">Inky cap fungus</name>
    <name type="synonym">Hormographiella aspergillata</name>
    <dbReference type="NCBI Taxonomy" id="240176"/>
    <lineage>
        <taxon>Eukaryota</taxon>
        <taxon>Fungi</taxon>
        <taxon>Dikarya</taxon>
        <taxon>Basidiomycota</taxon>
        <taxon>Agaricomycotina</taxon>
        <taxon>Agaricomycetes</taxon>
        <taxon>Agaricomycetidae</taxon>
        <taxon>Agaricales</taxon>
        <taxon>Agaricineae</taxon>
        <taxon>Psathyrellaceae</taxon>
        <taxon>Coprinopsis</taxon>
    </lineage>
</organism>
<dbReference type="RefSeq" id="XP_001832928.1">
    <property type="nucleotide sequence ID" value="XM_001832876.1"/>
</dbReference>
<dbReference type="GeneID" id="6009419"/>
<dbReference type="KEGG" id="cci:CC1G_12297"/>
<protein>
    <submittedName>
        <fullName evidence="1">Uncharacterized protein</fullName>
    </submittedName>
</protein>
<comment type="caution">
    <text evidence="1">The sequence shown here is derived from an EMBL/GenBank/DDBJ whole genome shotgun (WGS) entry which is preliminary data.</text>
</comment>
<dbReference type="Proteomes" id="UP000001861">
    <property type="component" value="Unassembled WGS sequence"/>
</dbReference>
<name>A8NE26_COPC7</name>
<dbReference type="OrthoDB" id="2755483at2759"/>
<accession>A8NE26</accession>
<reference evidence="1 2" key="1">
    <citation type="journal article" date="2010" name="Proc. Natl. Acad. Sci. U.S.A.">
        <title>Insights into evolution of multicellular fungi from the assembled chromosomes of the mushroom Coprinopsis cinerea (Coprinus cinereus).</title>
        <authorList>
            <person name="Stajich J.E."/>
            <person name="Wilke S.K."/>
            <person name="Ahren D."/>
            <person name="Au C.H."/>
            <person name="Birren B.W."/>
            <person name="Borodovsky M."/>
            <person name="Burns C."/>
            <person name="Canback B."/>
            <person name="Casselton L.A."/>
            <person name="Cheng C.K."/>
            <person name="Deng J."/>
            <person name="Dietrich F.S."/>
            <person name="Fargo D.C."/>
            <person name="Farman M.L."/>
            <person name="Gathman A.C."/>
            <person name="Goldberg J."/>
            <person name="Guigo R."/>
            <person name="Hoegger P.J."/>
            <person name="Hooker J.B."/>
            <person name="Huggins A."/>
            <person name="James T.Y."/>
            <person name="Kamada T."/>
            <person name="Kilaru S."/>
            <person name="Kodira C."/>
            <person name="Kues U."/>
            <person name="Kupfer D."/>
            <person name="Kwan H.S."/>
            <person name="Lomsadze A."/>
            <person name="Li W."/>
            <person name="Lilly W.W."/>
            <person name="Ma L.J."/>
            <person name="Mackey A.J."/>
            <person name="Manning G."/>
            <person name="Martin F."/>
            <person name="Muraguchi H."/>
            <person name="Natvig D.O."/>
            <person name="Palmerini H."/>
            <person name="Ramesh M.A."/>
            <person name="Rehmeyer C.J."/>
            <person name="Roe B.A."/>
            <person name="Shenoy N."/>
            <person name="Stanke M."/>
            <person name="Ter-Hovhannisyan V."/>
            <person name="Tunlid A."/>
            <person name="Velagapudi R."/>
            <person name="Vision T.J."/>
            <person name="Zeng Q."/>
            <person name="Zolan M.E."/>
            <person name="Pukkila P.J."/>
        </authorList>
    </citation>
    <scope>NUCLEOTIDE SEQUENCE [LARGE SCALE GENOMIC DNA]</scope>
    <source>
        <strain evidence="2">Okayama-7 / 130 / ATCC MYA-4618 / FGSC 9003</strain>
    </source>
</reference>
<dbReference type="InParanoid" id="A8NE26"/>
<dbReference type="EMBL" id="AACS02000002">
    <property type="protein sequence ID" value="EAU88895.1"/>
    <property type="molecule type" value="Genomic_DNA"/>
</dbReference>
<sequence length="195" mass="21563">MSQLIDPSQISSDSSLSGALGFVTPGTPLCIRVPQAIFTLKGAHQAKSQASDPLPHVATVSRGLPFKCLNMYGEFPPEMIENPDDPAIEDIDRAGNGVVHLHILWPGYEGRTSSLTCKQADGKSVTRLEFINRVTMAFKRFFSTVQKEGEICTEPKWRIGDDGIKFTDLRLGRIMNVASNKHWQADILVELRNLP</sequence>